<protein>
    <submittedName>
        <fullName evidence="5">ABC transporter ATP-binding protein</fullName>
    </submittedName>
</protein>
<dbReference type="Pfam" id="PF00005">
    <property type="entry name" value="ABC_tran"/>
    <property type="match status" value="1"/>
</dbReference>
<evidence type="ECO:0000313" key="6">
    <source>
        <dbReference type="Proteomes" id="UP001299546"/>
    </source>
</evidence>
<name>A0ABS8DES5_9FIRM</name>
<evidence type="ECO:0000256" key="1">
    <source>
        <dbReference type="ARBA" id="ARBA00022448"/>
    </source>
</evidence>
<dbReference type="Proteomes" id="UP001299546">
    <property type="component" value="Unassembled WGS sequence"/>
</dbReference>
<dbReference type="SMART" id="SM00382">
    <property type="entry name" value="AAA"/>
    <property type="match status" value="1"/>
</dbReference>
<keyword evidence="2" id="KW-0547">Nucleotide-binding</keyword>
<proteinExistence type="predicted"/>
<reference evidence="5 6" key="1">
    <citation type="submission" date="2021-10" db="EMBL/GenBank/DDBJ databases">
        <title>Collection of gut derived symbiotic bacterial strains cultured from healthy donors.</title>
        <authorList>
            <person name="Lin H."/>
            <person name="Littmann E."/>
            <person name="Kohout C."/>
            <person name="Pamer E.G."/>
        </authorList>
    </citation>
    <scope>NUCLEOTIDE SEQUENCE [LARGE SCALE GENOMIC DNA]</scope>
    <source>
        <strain evidence="5 6">DFI.1.165</strain>
    </source>
</reference>
<dbReference type="InterPro" id="IPR003439">
    <property type="entry name" value="ABC_transporter-like_ATP-bd"/>
</dbReference>
<dbReference type="PANTHER" id="PTHR42939:SF1">
    <property type="entry name" value="ABC TRANSPORTER ATP-BINDING PROTEIN ALBC-RELATED"/>
    <property type="match status" value="1"/>
</dbReference>
<evidence type="ECO:0000313" key="5">
    <source>
        <dbReference type="EMBL" id="MCB7386915.1"/>
    </source>
</evidence>
<dbReference type="InterPro" id="IPR027417">
    <property type="entry name" value="P-loop_NTPase"/>
</dbReference>
<dbReference type="RefSeq" id="WP_227183382.1">
    <property type="nucleotide sequence ID" value="NZ_JAJCIQ010000002.1"/>
</dbReference>
<organism evidence="5 6">
    <name type="scientific">Bariatricus massiliensis</name>
    <dbReference type="NCBI Taxonomy" id="1745713"/>
    <lineage>
        <taxon>Bacteria</taxon>
        <taxon>Bacillati</taxon>
        <taxon>Bacillota</taxon>
        <taxon>Clostridia</taxon>
        <taxon>Lachnospirales</taxon>
        <taxon>Lachnospiraceae</taxon>
        <taxon>Bariatricus</taxon>
    </lineage>
</organism>
<keyword evidence="1" id="KW-0813">Transport</keyword>
<evidence type="ECO:0000256" key="3">
    <source>
        <dbReference type="ARBA" id="ARBA00022840"/>
    </source>
</evidence>
<evidence type="ECO:0000259" key="4">
    <source>
        <dbReference type="PROSITE" id="PS50893"/>
    </source>
</evidence>
<dbReference type="SUPFAM" id="SSF52540">
    <property type="entry name" value="P-loop containing nucleoside triphosphate hydrolases"/>
    <property type="match status" value="1"/>
</dbReference>
<dbReference type="EMBL" id="JAJCIS010000002">
    <property type="protein sequence ID" value="MCB7386915.1"/>
    <property type="molecule type" value="Genomic_DNA"/>
</dbReference>
<dbReference type="PROSITE" id="PS50893">
    <property type="entry name" value="ABC_TRANSPORTER_2"/>
    <property type="match status" value="1"/>
</dbReference>
<keyword evidence="3 5" id="KW-0067">ATP-binding</keyword>
<comment type="caution">
    <text evidence="5">The sequence shown here is derived from an EMBL/GenBank/DDBJ whole genome shotgun (WGS) entry which is preliminary data.</text>
</comment>
<evidence type="ECO:0000256" key="2">
    <source>
        <dbReference type="ARBA" id="ARBA00022741"/>
    </source>
</evidence>
<feature type="domain" description="ABC transporter" evidence="4">
    <location>
        <begin position="3"/>
        <end position="228"/>
    </location>
</feature>
<keyword evidence="6" id="KW-1185">Reference proteome</keyword>
<accession>A0ABS8DES5</accession>
<dbReference type="CDD" id="cd03230">
    <property type="entry name" value="ABC_DR_subfamily_A"/>
    <property type="match status" value="1"/>
</dbReference>
<dbReference type="Gene3D" id="3.40.50.300">
    <property type="entry name" value="P-loop containing nucleotide triphosphate hydrolases"/>
    <property type="match status" value="1"/>
</dbReference>
<dbReference type="InterPro" id="IPR003593">
    <property type="entry name" value="AAA+_ATPase"/>
</dbReference>
<dbReference type="GO" id="GO:0005524">
    <property type="term" value="F:ATP binding"/>
    <property type="evidence" value="ECO:0007669"/>
    <property type="project" value="UniProtKB-KW"/>
</dbReference>
<sequence length="236" mass="26232">MYLELKNVSFSYGDAPVLTNISCGICRGEITGLVGANGAGKTTTIYNIVKKVQPQKGEITIDGENIRSLTGNRFPVTYVPESPLYYEELTVIEHLHFVKALYPKSEASIEALVEKLNLREHLHKVPGMLSKGTLQKLMIAISLLRQYEILIADEPFNGLDPKQISIFKGILNEIRQQNKAILISTHLLDMAENICDKYIFLHGGKVLAAGTKEELIKKYGLPGNSSLETIYLSLIQ</sequence>
<dbReference type="InterPro" id="IPR051782">
    <property type="entry name" value="ABC_Transporter_VariousFunc"/>
</dbReference>
<dbReference type="PANTHER" id="PTHR42939">
    <property type="entry name" value="ABC TRANSPORTER ATP-BINDING PROTEIN ALBC-RELATED"/>
    <property type="match status" value="1"/>
</dbReference>
<gene>
    <name evidence="5" type="ORF">LIZ65_06405</name>
</gene>